<keyword evidence="5" id="KW-1185">Reference proteome</keyword>
<dbReference type="InterPro" id="IPR032675">
    <property type="entry name" value="LRR_dom_sf"/>
</dbReference>
<dbReference type="Gramene" id="OMP01507">
    <property type="protein sequence ID" value="OMP01507"/>
    <property type="gene ID" value="CCACVL1_03078"/>
</dbReference>
<keyword evidence="2" id="KW-0677">Repeat</keyword>
<feature type="region of interest" description="Disordered" evidence="3">
    <location>
        <begin position="393"/>
        <end position="460"/>
    </location>
</feature>
<dbReference type="Proteomes" id="UP000188268">
    <property type="component" value="Unassembled WGS sequence"/>
</dbReference>
<keyword evidence="1" id="KW-0433">Leucine-rich repeat</keyword>
<dbReference type="SMART" id="SM00365">
    <property type="entry name" value="LRR_SD22"/>
    <property type="match status" value="5"/>
</dbReference>
<evidence type="ECO:0008006" key="6">
    <source>
        <dbReference type="Google" id="ProtNLM"/>
    </source>
</evidence>
<feature type="region of interest" description="Disordered" evidence="3">
    <location>
        <begin position="269"/>
        <end position="379"/>
    </location>
</feature>
<dbReference type="InterPro" id="IPR050836">
    <property type="entry name" value="SDS22/Internalin_LRR"/>
</dbReference>
<accession>A0A1R3K352</accession>
<dbReference type="PROSITE" id="PS51450">
    <property type="entry name" value="LRR"/>
    <property type="match status" value="6"/>
</dbReference>
<dbReference type="PANTHER" id="PTHR46652:SF7">
    <property type="entry name" value="LEUCINE-RICH REPEAT AND IQ DOMAIN-CONTAINING PROTEIN 1"/>
    <property type="match status" value="1"/>
</dbReference>
<dbReference type="OrthoDB" id="1517790at2759"/>
<dbReference type="InterPro" id="IPR003591">
    <property type="entry name" value="Leu-rich_rpt_typical-subtyp"/>
</dbReference>
<dbReference type="Pfam" id="PF13855">
    <property type="entry name" value="LRR_8"/>
    <property type="match status" value="1"/>
</dbReference>
<proteinExistence type="predicted"/>
<dbReference type="Gene3D" id="3.80.10.10">
    <property type="entry name" value="Ribonuclease Inhibitor"/>
    <property type="match status" value="2"/>
</dbReference>
<sequence>MAPLTKEQLLKDKQTHDPNSITSLSLDHKALSDVSCLGEFQNLERLDLTFNSLTSLEGLKSCVNLKWLSVVQNKLQTLKGIEGLTRLTVLNAGKNRLRSMEEVRPLVNLRALILNDNEIVSISGLDQMKDLNTLVLSRNPITEIGNSLVKLKSITKLSASNCQIQAIESSLKSCSELKELRLAHNDIKSLPAELSYNKKLQNLDLGNNLITRWSDLKALESLVSLKNLNLQGNPIAEKDKLAKKVKKLLPNLHIFNARPLDKIINKEMGGTYKDENPKKEKKNPKFEVLDQKQDTNLNNAKGLDAEKELKKKRKKGNDKVSGDVLVEEENDIVVEKEKKKKKSKGEPENDNLKKEVSVNKVGNTLEEKPKKKKSDKRAELDIIDDGGTSFAELISTDVAGPEDDGKRNMFDGASQDLKRASGVVTYPVKKKKTKHSSRPELELSPAVEIGMGGPSTWDDE</sequence>
<feature type="compositionally biased region" description="Basic and acidic residues" evidence="3">
    <location>
        <begin position="344"/>
        <end position="357"/>
    </location>
</feature>
<dbReference type="SMART" id="SM00369">
    <property type="entry name" value="LRR_TYP"/>
    <property type="match status" value="5"/>
</dbReference>
<dbReference type="InterPro" id="IPR001611">
    <property type="entry name" value="Leu-rich_rpt"/>
</dbReference>
<reference evidence="4 5" key="1">
    <citation type="submission" date="2013-09" db="EMBL/GenBank/DDBJ databases">
        <title>Corchorus capsularis genome sequencing.</title>
        <authorList>
            <person name="Alam M."/>
            <person name="Haque M.S."/>
            <person name="Islam M.S."/>
            <person name="Emdad E.M."/>
            <person name="Islam M.M."/>
            <person name="Ahmed B."/>
            <person name="Halim A."/>
            <person name="Hossen Q.M.M."/>
            <person name="Hossain M.Z."/>
            <person name="Ahmed R."/>
            <person name="Khan M.M."/>
            <person name="Islam R."/>
            <person name="Rashid M.M."/>
            <person name="Khan S.A."/>
            <person name="Rahman M.S."/>
            <person name="Alam M."/>
        </authorList>
    </citation>
    <scope>NUCLEOTIDE SEQUENCE [LARGE SCALE GENOMIC DNA]</scope>
    <source>
        <strain evidence="5">cv. CVL-1</strain>
        <tissue evidence="4">Whole seedling</tissue>
    </source>
</reference>
<dbReference type="STRING" id="210143.A0A1R3K352"/>
<evidence type="ECO:0000256" key="3">
    <source>
        <dbReference type="SAM" id="MobiDB-lite"/>
    </source>
</evidence>
<dbReference type="EMBL" id="AWWV01006407">
    <property type="protein sequence ID" value="OMP01507.1"/>
    <property type="molecule type" value="Genomic_DNA"/>
</dbReference>
<protein>
    <recommendedName>
        <fullName evidence="6">Leucine-rich repeat, typical subtype</fullName>
    </recommendedName>
</protein>
<gene>
    <name evidence="4" type="ORF">CCACVL1_03078</name>
</gene>
<dbReference type="OMA" id="RWSEVKV"/>
<evidence type="ECO:0000313" key="4">
    <source>
        <dbReference type="EMBL" id="OMP01507.1"/>
    </source>
</evidence>
<evidence type="ECO:0000256" key="2">
    <source>
        <dbReference type="ARBA" id="ARBA00022737"/>
    </source>
</evidence>
<evidence type="ECO:0000256" key="1">
    <source>
        <dbReference type="ARBA" id="ARBA00022614"/>
    </source>
</evidence>
<organism evidence="4 5">
    <name type="scientific">Corchorus capsularis</name>
    <name type="common">Jute</name>
    <dbReference type="NCBI Taxonomy" id="210143"/>
    <lineage>
        <taxon>Eukaryota</taxon>
        <taxon>Viridiplantae</taxon>
        <taxon>Streptophyta</taxon>
        <taxon>Embryophyta</taxon>
        <taxon>Tracheophyta</taxon>
        <taxon>Spermatophyta</taxon>
        <taxon>Magnoliopsida</taxon>
        <taxon>eudicotyledons</taxon>
        <taxon>Gunneridae</taxon>
        <taxon>Pentapetalae</taxon>
        <taxon>rosids</taxon>
        <taxon>malvids</taxon>
        <taxon>Malvales</taxon>
        <taxon>Malvaceae</taxon>
        <taxon>Grewioideae</taxon>
        <taxon>Apeibeae</taxon>
        <taxon>Corchorus</taxon>
    </lineage>
</organism>
<dbReference type="PANTHER" id="PTHR46652">
    <property type="entry name" value="LEUCINE-RICH REPEAT AND IQ DOMAIN-CONTAINING PROTEIN 1-RELATED"/>
    <property type="match status" value="1"/>
</dbReference>
<name>A0A1R3K352_COCAP</name>
<comment type="caution">
    <text evidence="4">The sequence shown here is derived from an EMBL/GenBank/DDBJ whole genome shotgun (WGS) entry which is preliminary data.</text>
</comment>
<evidence type="ECO:0000313" key="5">
    <source>
        <dbReference type="Proteomes" id="UP000188268"/>
    </source>
</evidence>
<feature type="compositionally biased region" description="Basic and acidic residues" evidence="3">
    <location>
        <begin position="272"/>
        <end position="293"/>
    </location>
</feature>
<dbReference type="SUPFAM" id="SSF52058">
    <property type="entry name" value="L domain-like"/>
    <property type="match status" value="1"/>
</dbReference>
<dbReference type="AlphaFoldDB" id="A0A1R3K352"/>